<keyword evidence="1" id="KW-0472">Membrane</keyword>
<evidence type="ECO:0000256" key="1">
    <source>
        <dbReference type="SAM" id="Phobius"/>
    </source>
</evidence>
<proteinExistence type="predicted"/>
<keyword evidence="1" id="KW-1133">Transmembrane helix</keyword>
<keyword evidence="3" id="KW-1185">Reference proteome</keyword>
<gene>
    <name evidence="2" type="ORF">PO878_07355</name>
</gene>
<feature type="transmembrane region" description="Helical" evidence="1">
    <location>
        <begin position="92"/>
        <end position="109"/>
    </location>
</feature>
<name>A0AAF0BWZ1_9ACTN</name>
<feature type="transmembrane region" description="Helical" evidence="1">
    <location>
        <begin position="173"/>
        <end position="194"/>
    </location>
</feature>
<reference evidence="2" key="1">
    <citation type="submission" date="2023-01" db="EMBL/GenBank/DDBJ databases">
        <title>The diversity of Class Acidimicrobiia in South China Sea sediment environments and the proposal of Iamia marina sp. nov., a novel species of the genus Iamia.</title>
        <authorList>
            <person name="He Y."/>
            <person name="Tian X."/>
        </authorList>
    </citation>
    <scope>NUCLEOTIDE SEQUENCE</scope>
    <source>
        <strain evidence="2">DSM 19957</strain>
    </source>
</reference>
<dbReference type="Proteomes" id="UP001216390">
    <property type="component" value="Chromosome"/>
</dbReference>
<dbReference type="EMBL" id="CP116942">
    <property type="protein sequence ID" value="WCO68543.1"/>
    <property type="molecule type" value="Genomic_DNA"/>
</dbReference>
<organism evidence="2 3">
    <name type="scientific">Iamia majanohamensis</name>
    <dbReference type="NCBI Taxonomy" id="467976"/>
    <lineage>
        <taxon>Bacteria</taxon>
        <taxon>Bacillati</taxon>
        <taxon>Actinomycetota</taxon>
        <taxon>Acidimicrobiia</taxon>
        <taxon>Acidimicrobiales</taxon>
        <taxon>Iamiaceae</taxon>
        <taxon>Iamia</taxon>
    </lineage>
</organism>
<dbReference type="KEGG" id="ima:PO878_07355"/>
<dbReference type="RefSeq" id="WP_272738059.1">
    <property type="nucleotide sequence ID" value="NZ_CP116942.1"/>
</dbReference>
<accession>A0AAF0BWZ1</accession>
<dbReference type="AlphaFoldDB" id="A0AAF0BWZ1"/>
<feature type="transmembrane region" description="Helical" evidence="1">
    <location>
        <begin position="139"/>
        <end position="161"/>
    </location>
</feature>
<feature type="transmembrane region" description="Helical" evidence="1">
    <location>
        <begin position="27"/>
        <end position="45"/>
    </location>
</feature>
<sequence length="761" mass="80584">MVSPEVTTPRGRDVTRPSLLDRRQRRAVVLAIVALSAVAAATAGARPTDLRVADVALAAGVGALVPWCAAHARRWTWCWVAGVAGVATVDRLLPFSLAVAALAIALAASRTRHRRRMTGALVGALAIQALLRVGDLGPVGVPALLTLLAVVPVVLSGRRLMGRRRRRWLDRGVVAVALVAVVGAAAAVVAALLVRDPLVGAVDRSEAAVAGVGAGEQEGTLADLDAARSDFAEAGDLLGSPLLWPARAVPVVGPHVGALGELAAVGEDLTATSSTTVADVDYDRLRYRSGRINLAEVERVAPALRTIRGALADAEARTADLDSPWLVAPLTDEVDDLRGRLVETRDQAATAEVALDLAPEMLGADGPRRYLVVFPTESESRGGGGFVGNFVVLDAVDGEVRLTESARIRTLIDARPEGERRLEGLDDYVDQYGRFRPEDFNQDILLSPHFPDDAAAFAQVADQSLRGPVDAVISMSPAALGSLLTFTGPLPVPGREAPLVPDEAEQFLQLGQYLEYQDDEQRADALEGLTREVFDRLTEGTLPSPRALGEQLGPLVPTGGLRVWSTRPEEEDLLRRLDVTGELPEAGGHDLVHVSGINGGQNKIDVFLQREVEVVPAIDPDTGEVTSTVRVTLRNDAPAGGLPRYVIGNAQGDPPGTNRHLLTVFSPLELEGARVGDRSVGVTVGEERGYRTYGLYLDVPPGGEVTLELSLRGTIPDMEGYRLVVPAQPMVNPDALTVSGPVLDEPDVVLDRTRTFGAPGG</sequence>
<dbReference type="InterPro" id="IPR025101">
    <property type="entry name" value="DUF4012"/>
</dbReference>
<feature type="transmembrane region" description="Helical" evidence="1">
    <location>
        <begin position="52"/>
        <end position="72"/>
    </location>
</feature>
<dbReference type="Pfam" id="PF13196">
    <property type="entry name" value="DUF4012"/>
    <property type="match status" value="1"/>
</dbReference>
<evidence type="ECO:0000313" key="3">
    <source>
        <dbReference type="Proteomes" id="UP001216390"/>
    </source>
</evidence>
<evidence type="ECO:0000313" key="2">
    <source>
        <dbReference type="EMBL" id="WCO68543.1"/>
    </source>
</evidence>
<protein>
    <submittedName>
        <fullName evidence="2">DUF4012 domain-containing protein</fullName>
    </submittedName>
</protein>
<keyword evidence="1" id="KW-0812">Transmembrane</keyword>